<dbReference type="InterPro" id="IPR001810">
    <property type="entry name" value="F-box_dom"/>
</dbReference>
<dbReference type="EMBL" id="ML004428">
    <property type="protein sequence ID" value="RKP33080.1"/>
    <property type="molecule type" value="Genomic_DNA"/>
</dbReference>
<dbReference type="Pfam" id="PF00027">
    <property type="entry name" value="cNMP_binding"/>
    <property type="match status" value="1"/>
</dbReference>
<dbReference type="AlphaFoldDB" id="A0A4P9ZLJ4"/>
<evidence type="ECO:0000313" key="3">
    <source>
        <dbReference type="Proteomes" id="UP000268321"/>
    </source>
</evidence>
<dbReference type="GO" id="GO:0031146">
    <property type="term" value="P:SCF-dependent proteasomal ubiquitin-dependent protein catabolic process"/>
    <property type="evidence" value="ECO:0007669"/>
    <property type="project" value="TreeGrafter"/>
</dbReference>
<dbReference type="InterPro" id="IPR000595">
    <property type="entry name" value="cNMP-bd_dom"/>
</dbReference>
<dbReference type="InterPro" id="IPR014710">
    <property type="entry name" value="RmlC-like_jellyroll"/>
</dbReference>
<dbReference type="GO" id="GO:0019005">
    <property type="term" value="C:SCF ubiquitin ligase complex"/>
    <property type="evidence" value="ECO:0007669"/>
    <property type="project" value="TreeGrafter"/>
</dbReference>
<keyword evidence="3" id="KW-1185">Reference proteome</keyword>
<dbReference type="Pfam" id="PF25372">
    <property type="entry name" value="DUF7885"/>
    <property type="match status" value="1"/>
</dbReference>
<dbReference type="SMART" id="SM00100">
    <property type="entry name" value="cNMP"/>
    <property type="match status" value="1"/>
</dbReference>
<dbReference type="PROSITE" id="PS50042">
    <property type="entry name" value="CNMP_BINDING_3"/>
    <property type="match status" value="1"/>
</dbReference>
<feature type="domain" description="Cyclic nucleotide-binding" evidence="1">
    <location>
        <begin position="99"/>
        <end position="172"/>
    </location>
</feature>
<dbReference type="InterPro" id="IPR018490">
    <property type="entry name" value="cNMP-bd_dom_sf"/>
</dbReference>
<dbReference type="Proteomes" id="UP000268321">
    <property type="component" value="Unassembled WGS sequence"/>
</dbReference>
<dbReference type="CDD" id="cd00038">
    <property type="entry name" value="CAP_ED"/>
    <property type="match status" value="1"/>
</dbReference>
<sequence>MFASVLMATRIRDEAQERLAMQDKKNRADIPIFTTGKFLITPDWVLSGHSLPSVPAKLLRSTELLPLRHLVKNSRRTLTHADNTDHIASIHDFLRSVSPFSNLPARTIHRLALAAEPASYNADEMIFRKDTTGSDIHVVTCSTVEVFHHQYASERVGRHLKAGSYFGEMSFLEAIHNTDAILSASCLPEYPTVVAEMRKTVNEHRCDNHSANTAMTVKNTHNKIDRPEKYAVTLQLFPLNWAPRTRELSVCKTRNWLVLSRSIHPSTQSDTELRLPHITSPTLCTESFVSKRTSGADLGLTLSDKPPKIDTVHAVQQRTKLMELSGRHPPLSSAGLTPDSVILKVFEHLSLPELMRLHGVSRRWHLFSYMVNEIGMAGQIKVLKMLCLWNVSAMAIMDMNSPSVDRHLEEVDLYNCRKVEDVVVVRLICWSGENPSADSTYNSDVGAQNLRVLNLDYCKHVTDNTERELESLDLTRCTTLSDVGIQYWRLRMFPNLRKLSLKDCTFLTDQAIVSLANAVPALEVLDFSFCCALLEVAVEVLFRGCLKLRKLDLSFCRSAVSDASLVAISVHLFHLQRLYVRGYVRVTRAGVDALLIGYSPVSYINISKCRNAHIYPGRIPSAYITAGKAHNITELII</sequence>
<protein>
    <submittedName>
        <fullName evidence="2">RNI-like protein</fullName>
    </submittedName>
</protein>
<dbReference type="Gene3D" id="3.80.10.10">
    <property type="entry name" value="Ribonuclease Inhibitor"/>
    <property type="match status" value="2"/>
</dbReference>
<dbReference type="OrthoDB" id="421226at2759"/>
<gene>
    <name evidence="2" type="ORF">METBISCDRAFT_25259</name>
</gene>
<evidence type="ECO:0000259" key="1">
    <source>
        <dbReference type="PROSITE" id="PS50042"/>
    </source>
</evidence>
<organism evidence="2 3">
    <name type="scientific">Metschnikowia bicuspidata</name>
    <dbReference type="NCBI Taxonomy" id="27322"/>
    <lineage>
        <taxon>Eukaryota</taxon>
        <taxon>Fungi</taxon>
        <taxon>Dikarya</taxon>
        <taxon>Ascomycota</taxon>
        <taxon>Saccharomycotina</taxon>
        <taxon>Pichiomycetes</taxon>
        <taxon>Metschnikowiaceae</taxon>
        <taxon>Metschnikowia</taxon>
    </lineage>
</organism>
<dbReference type="PANTHER" id="PTHR13318">
    <property type="entry name" value="PARTNER OF PAIRED, ISOFORM B-RELATED"/>
    <property type="match status" value="1"/>
</dbReference>
<dbReference type="InterPro" id="IPR006553">
    <property type="entry name" value="Leu-rich_rpt_Cys-con_subtyp"/>
</dbReference>
<dbReference type="SMART" id="SM00367">
    <property type="entry name" value="LRR_CC"/>
    <property type="match status" value="5"/>
</dbReference>
<reference evidence="3" key="1">
    <citation type="journal article" date="2018" name="Nat. Microbiol.">
        <title>Leveraging single-cell genomics to expand the fungal tree of life.</title>
        <authorList>
            <person name="Ahrendt S.R."/>
            <person name="Quandt C.A."/>
            <person name="Ciobanu D."/>
            <person name="Clum A."/>
            <person name="Salamov A."/>
            <person name="Andreopoulos B."/>
            <person name="Cheng J.F."/>
            <person name="Woyke T."/>
            <person name="Pelin A."/>
            <person name="Henrissat B."/>
            <person name="Reynolds N.K."/>
            <person name="Benny G.L."/>
            <person name="Smith M.E."/>
            <person name="James T.Y."/>
            <person name="Grigoriev I.V."/>
        </authorList>
    </citation>
    <scope>NUCLEOTIDE SEQUENCE [LARGE SCALE GENOMIC DNA]</scope>
    <source>
        <strain evidence="3">Baker2002</strain>
    </source>
</reference>
<dbReference type="InterPro" id="IPR057207">
    <property type="entry name" value="FBXL15_LRR"/>
</dbReference>
<name>A0A4P9ZLJ4_9ASCO</name>
<accession>A0A4P9ZLJ4</accession>
<dbReference type="Gene3D" id="2.60.120.10">
    <property type="entry name" value="Jelly Rolls"/>
    <property type="match status" value="1"/>
</dbReference>
<dbReference type="InterPro" id="IPR032675">
    <property type="entry name" value="LRR_dom_sf"/>
</dbReference>
<proteinExistence type="predicted"/>
<dbReference type="Pfam" id="PF12937">
    <property type="entry name" value="F-box-like"/>
    <property type="match status" value="1"/>
</dbReference>
<dbReference type="SUPFAM" id="SSF52047">
    <property type="entry name" value="RNI-like"/>
    <property type="match status" value="1"/>
</dbReference>
<dbReference type="SUPFAM" id="SSF51206">
    <property type="entry name" value="cAMP-binding domain-like"/>
    <property type="match status" value="1"/>
</dbReference>
<evidence type="ECO:0000313" key="2">
    <source>
        <dbReference type="EMBL" id="RKP33080.1"/>
    </source>
</evidence>
<dbReference type="SUPFAM" id="SSF81383">
    <property type="entry name" value="F-box domain"/>
    <property type="match status" value="1"/>
</dbReference>
<dbReference type="InterPro" id="IPR036047">
    <property type="entry name" value="F-box-like_dom_sf"/>
</dbReference>